<comment type="caution">
    <text evidence="1">The sequence shown here is derived from an EMBL/GenBank/DDBJ whole genome shotgun (WGS) entry which is preliminary data.</text>
</comment>
<sequence length="112" mass="13035">MSAFKTENGWRVVCDDCGLSTITALQYEECNGPHILHVSEQDWGMTTRTDPSLRQYYCHVCRHHNDPVAHIWFARKWDEVIVEMRIEDKGPVNFVPSQATLKMIAEDKEDVR</sequence>
<protein>
    <submittedName>
        <fullName evidence="1">Uncharacterized protein</fullName>
    </submittedName>
</protein>
<accession>A0A0F9HP32</accession>
<name>A0A0F9HP32_9ZZZZ</name>
<organism evidence="1">
    <name type="scientific">marine sediment metagenome</name>
    <dbReference type="NCBI Taxonomy" id="412755"/>
    <lineage>
        <taxon>unclassified sequences</taxon>
        <taxon>metagenomes</taxon>
        <taxon>ecological metagenomes</taxon>
    </lineage>
</organism>
<dbReference type="EMBL" id="LAZR01014565">
    <property type="protein sequence ID" value="KKM16927.1"/>
    <property type="molecule type" value="Genomic_DNA"/>
</dbReference>
<dbReference type="AlphaFoldDB" id="A0A0F9HP32"/>
<evidence type="ECO:0000313" key="1">
    <source>
        <dbReference type="EMBL" id="KKM16927.1"/>
    </source>
</evidence>
<proteinExistence type="predicted"/>
<reference evidence="1" key="1">
    <citation type="journal article" date="2015" name="Nature">
        <title>Complex archaea that bridge the gap between prokaryotes and eukaryotes.</title>
        <authorList>
            <person name="Spang A."/>
            <person name="Saw J.H."/>
            <person name="Jorgensen S.L."/>
            <person name="Zaremba-Niedzwiedzka K."/>
            <person name="Martijn J."/>
            <person name="Lind A.E."/>
            <person name="van Eijk R."/>
            <person name="Schleper C."/>
            <person name="Guy L."/>
            <person name="Ettema T.J."/>
        </authorList>
    </citation>
    <scope>NUCLEOTIDE SEQUENCE</scope>
</reference>
<gene>
    <name evidence="1" type="ORF">LCGC14_1680910</name>
</gene>